<sequence length="687" mass="68410">MEPSIARERAGIRRVAMIGAALLAAAGLALVPQPGPAAGAEDVVSVPDGCYGVASGASGFYRSISGSPSAFDLDVEGPVVTAVVEWAGVWMPDPAATTLGVGVAGPGGTLSDPAVPGTLVERDPTGLPGMPSFAHGYLADVTELFGDGDPGAYRVTLTPPDVGLPGENVWWGATVTVLYDTSPCATPSRVLWKSGADYFFGGAGAPNPTTSTIVYDWGYPLAEDATVTLQLAHGGAQHDTTACRVSSIWTATGSGTAPQAADALVSADGVPNPVWGAVESVVRPFTPPMQSCDPPQVTFPVVGYSGGHVGPQWALVQLGIVVPAGSTWTAIQLESPRDGGGGAAIPESGAWAGAGVLLVPVPAQPAEPGILLEKTVLAGDDPSACPGVEGTDELVVVEAGEPVTYCFRIVDAGDTHLFPVGLDDVDLGIDQDDAVLVAGDDTVPLPPGGELVFGYVATPDADLVNTATATGVPSDANGDPLPDLDPVGDENDAEVRLAPPSPTPAVSLAVSVVAGDDPAACAAGPGEDELVVASGAPAVFCYHVGNPGETMLSPVELVDDGLGVTDAELTVVSGSTAALAPGEQLVLAYPVAVTVPLESRAVATGTPGGGLDPVSAEDGASVRPEDTPTPTPTPVPPTPVPTPTPAPGDDTLASAGFELAGPGAAALLAVIAGAALAALRRRRPKAG</sequence>
<keyword evidence="2" id="KW-0812">Transmembrane</keyword>
<evidence type="ECO:0000313" key="3">
    <source>
        <dbReference type="EMBL" id="QTX05364.1"/>
    </source>
</evidence>
<dbReference type="EMBL" id="CP071696">
    <property type="protein sequence ID" value="QTX05364.1"/>
    <property type="molecule type" value="Genomic_DNA"/>
</dbReference>
<protein>
    <submittedName>
        <fullName evidence="3">Uncharacterized protein</fullName>
    </submittedName>
</protein>
<name>A0A975FNG7_9MICO</name>
<accession>A0A975FNG7</accession>
<keyword evidence="2" id="KW-0472">Membrane</keyword>
<dbReference type="Proteomes" id="UP000671914">
    <property type="component" value="Chromosome"/>
</dbReference>
<evidence type="ECO:0000256" key="2">
    <source>
        <dbReference type="SAM" id="Phobius"/>
    </source>
</evidence>
<feature type="region of interest" description="Disordered" evidence="1">
    <location>
        <begin position="603"/>
        <end position="656"/>
    </location>
</feature>
<evidence type="ECO:0000256" key="1">
    <source>
        <dbReference type="SAM" id="MobiDB-lite"/>
    </source>
</evidence>
<feature type="compositionally biased region" description="Pro residues" evidence="1">
    <location>
        <begin position="627"/>
        <end position="646"/>
    </location>
</feature>
<keyword evidence="2" id="KW-1133">Transmembrane helix</keyword>
<keyword evidence="4" id="KW-1185">Reference proteome</keyword>
<proteinExistence type="predicted"/>
<dbReference type="AlphaFoldDB" id="A0A975FNG7"/>
<feature type="region of interest" description="Disordered" evidence="1">
    <location>
        <begin position="467"/>
        <end position="501"/>
    </location>
</feature>
<evidence type="ECO:0000313" key="4">
    <source>
        <dbReference type="Proteomes" id="UP000671914"/>
    </source>
</evidence>
<feature type="transmembrane region" description="Helical" evidence="2">
    <location>
        <begin position="659"/>
        <end position="679"/>
    </location>
</feature>
<organism evidence="3 4">
    <name type="scientific">Agromyces archimandritae</name>
    <dbReference type="NCBI Taxonomy" id="2781962"/>
    <lineage>
        <taxon>Bacteria</taxon>
        <taxon>Bacillati</taxon>
        <taxon>Actinomycetota</taxon>
        <taxon>Actinomycetes</taxon>
        <taxon>Micrococcales</taxon>
        <taxon>Microbacteriaceae</taxon>
        <taxon>Agromyces</taxon>
    </lineage>
</organism>
<dbReference type="RefSeq" id="WP_210900056.1">
    <property type="nucleotide sequence ID" value="NZ_CP071696.1"/>
</dbReference>
<dbReference type="KEGG" id="aarc:G127AT_03815"/>
<gene>
    <name evidence="3" type="ORF">G127AT_03815</name>
</gene>
<reference evidence="3" key="1">
    <citation type="submission" date="2021-03" db="EMBL/GenBank/DDBJ databases">
        <title>Agromyces archimandritus sp. nov., isolated from the cockroach Archimandrita tessellata.</title>
        <authorList>
            <person name="Guzman J."/>
            <person name="Ortuzar M."/>
            <person name="Poehlein A."/>
            <person name="Daniel R."/>
            <person name="Trujillo M."/>
            <person name="Vilcinskas A."/>
        </authorList>
    </citation>
    <scope>NUCLEOTIDE SEQUENCE</scope>
    <source>
        <strain evidence="3">G127AT</strain>
    </source>
</reference>